<reference evidence="6" key="3">
    <citation type="submission" date="2025-09" db="UniProtKB">
        <authorList>
            <consortium name="Ensembl"/>
        </authorList>
    </citation>
    <scope>IDENTIFICATION</scope>
</reference>
<keyword evidence="3 4" id="KW-1015">Disulfide bond</keyword>
<feature type="domain" description="P-type" evidence="5">
    <location>
        <begin position="24"/>
        <end position="66"/>
    </location>
</feature>
<dbReference type="Pfam" id="PF00088">
    <property type="entry name" value="Trefoil"/>
    <property type="match status" value="2"/>
</dbReference>
<evidence type="ECO:0000256" key="1">
    <source>
        <dbReference type="ARBA" id="ARBA00004613"/>
    </source>
</evidence>
<evidence type="ECO:0000313" key="6">
    <source>
        <dbReference type="Ensembl" id="ENSPMRP00000034011.1"/>
    </source>
</evidence>
<evidence type="ECO:0000256" key="3">
    <source>
        <dbReference type="ARBA" id="ARBA00023157"/>
    </source>
</evidence>
<dbReference type="Gene3D" id="4.10.110.10">
    <property type="entry name" value="Spasmolytic Protein, domain 1"/>
    <property type="match status" value="2"/>
</dbReference>
<accession>A0A670KB37</accession>
<dbReference type="PROSITE" id="PS00025">
    <property type="entry name" value="P_TREFOIL_1"/>
    <property type="match status" value="1"/>
</dbReference>
<feature type="disulfide bond" evidence="4">
    <location>
        <begin position="45"/>
        <end position="62"/>
    </location>
</feature>
<feature type="domain" description="P-type" evidence="5">
    <location>
        <begin position="67"/>
        <end position="110"/>
    </location>
</feature>
<dbReference type="SUPFAM" id="SSF57492">
    <property type="entry name" value="Trefoil"/>
    <property type="match status" value="2"/>
</dbReference>
<evidence type="ECO:0000256" key="4">
    <source>
        <dbReference type="PROSITE-ProRule" id="PRU00779"/>
    </source>
</evidence>
<dbReference type="FunFam" id="4.10.110.10:FF:000006">
    <property type="entry name" value="Trefoil factor 1"/>
    <property type="match status" value="1"/>
</dbReference>
<evidence type="ECO:0000313" key="7">
    <source>
        <dbReference type="Proteomes" id="UP000472272"/>
    </source>
</evidence>
<dbReference type="InterPro" id="IPR044913">
    <property type="entry name" value="P_trefoil_dom_sf"/>
</dbReference>
<dbReference type="GO" id="GO:0005615">
    <property type="term" value="C:extracellular space"/>
    <property type="evidence" value="ECO:0007669"/>
    <property type="project" value="TreeGrafter"/>
</dbReference>
<protein>
    <recommendedName>
        <fullName evidence="5">P-type domain-containing protein</fullName>
    </recommendedName>
</protein>
<dbReference type="PANTHER" id="PTHR13826:SF14">
    <property type="entry name" value="TREFOIL FACTOR 2"/>
    <property type="match status" value="1"/>
</dbReference>
<evidence type="ECO:0000256" key="2">
    <source>
        <dbReference type="ARBA" id="ARBA00022525"/>
    </source>
</evidence>
<dbReference type="InterPro" id="IPR000519">
    <property type="entry name" value="P_trefoil_dom"/>
</dbReference>
<dbReference type="PRINTS" id="PR00680">
    <property type="entry name" value="PTREFOIL"/>
</dbReference>
<comment type="caution">
    <text evidence="4">Lacks conserved residue(s) required for the propagation of feature annotation.</text>
</comment>
<dbReference type="SMART" id="SM00018">
    <property type="entry name" value="PD"/>
    <property type="match status" value="2"/>
</dbReference>
<keyword evidence="7" id="KW-1185">Reference proteome</keyword>
<comment type="subcellular location">
    <subcellularLocation>
        <location evidence="1">Secreted</location>
    </subcellularLocation>
</comment>
<dbReference type="Proteomes" id="UP000472272">
    <property type="component" value="Chromosome 4"/>
</dbReference>
<feature type="disulfide bond" evidence="4">
    <location>
        <begin position="89"/>
        <end position="106"/>
    </location>
</feature>
<evidence type="ECO:0000259" key="5">
    <source>
        <dbReference type="PROSITE" id="PS51448"/>
    </source>
</evidence>
<dbReference type="PROSITE" id="PS51448">
    <property type="entry name" value="P_TREFOIL_2"/>
    <property type="match status" value="2"/>
</dbReference>
<dbReference type="PANTHER" id="PTHR13826">
    <property type="entry name" value="INTESTINAL TREFOIL FACTOR-RELATED"/>
    <property type="match status" value="1"/>
</dbReference>
<name>A0A670KB37_PODMU</name>
<feature type="disulfide bond" evidence="4">
    <location>
        <begin position="35"/>
        <end position="50"/>
    </location>
</feature>
<organism evidence="6 7">
    <name type="scientific">Podarcis muralis</name>
    <name type="common">Wall lizard</name>
    <name type="synonym">Lacerta muralis</name>
    <dbReference type="NCBI Taxonomy" id="64176"/>
    <lineage>
        <taxon>Eukaryota</taxon>
        <taxon>Metazoa</taxon>
        <taxon>Chordata</taxon>
        <taxon>Craniata</taxon>
        <taxon>Vertebrata</taxon>
        <taxon>Euteleostomi</taxon>
        <taxon>Lepidosauria</taxon>
        <taxon>Squamata</taxon>
        <taxon>Bifurcata</taxon>
        <taxon>Unidentata</taxon>
        <taxon>Episquamata</taxon>
        <taxon>Laterata</taxon>
        <taxon>Lacertibaenia</taxon>
        <taxon>Lacertidae</taxon>
        <taxon>Podarcis</taxon>
    </lineage>
</organism>
<feature type="disulfide bond" evidence="4">
    <location>
        <begin position="69"/>
        <end position="95"/>
    </location>
</feature>
<dbReference type="InterPro" id="IPR017957">
    <property type="entry name" value="P_trefoil_CS"/>
</dbReference>
<dbReference type="GeneTree" id="ENSGT01070000254068"/>
<dbReference type="Ensembl" id="ENSPMRT00000036072.1">
    <property type="protein sequence ID" value="ENSPMRP00000034011.1"/>
    <property type="gene ID" value="ENSPMRG00000022054.1"/>
</dbReference>
<sequence>WATNRLKLMAELRFLSVTTEHTYFPCVPTNRTLECGYSGIPRFTCLRRGCCFNNSIRNTIWCFHATQQCAVQPKARVNCGYPYISAQTCHSRGCCFDSSIPGVIWCFFPGSDSACRYC</sequence>
<dbReference type="AlphaFoldDB" id="A0A670KB37"/>
<proteinExistence type="predicted"/>
<feature type="disulfide bond" evidence="4">
    <location>
        <begin position="79"/>
        <end position="94"/>
    </location>
</feature>
<reference evidence="6" key="2">
    <citation type="submission" date="2025-08" db="UniProtKB">
        <authorList>
            <consortium name="Ensembl"/>
        </authorList>
    </citation>
    <scope>IDENTIFICATION</scope>
</reference>
<dbReference type="InterPro" id="IPR017994">
    <property type="entry name" value="P_trefoil_chordata"/>
</dbReference>
<dbReference type="CDD" id="cd00111">
    <property type="entry name" value="Trefoil"/>
    <property type="match status" value="2"/>
</dbReference>
<reference evidence="6 7" key="1">
    <citation type="journal article" date="2019" name="Proc. Natl. Acad. Sci. U.S.A.">
        <title>Regulatory changes in pterin and carotenoid genes underlie balanced color polymorphisms in the wall lizard.</title>
        <authorList>
            <person name="Andrade P."/>
            <person name="Pinho C."/>
            <person name="Perez I de Lanuza G."/>
            <person name="Afonso S."/>
            <person name="Brejcha J."/>
            <person name="Rubin C.J."/>
            <person name="Wallerman O."/>
            <person name="Pereira P."/>
            <person name="Sabatino S.J."/>
            <person name="Bellati A."/>
            <person name="Pellitteri-Rosa D."/>
            <person name="Bosakova Z."/>
            <person name="Bunikis I."/>
            <person name="Carretero M.A."/>
            <person name="Feiner N."/>
            <person name="Marsik P."/>
            <person name="Pauperio F."/>
            <person name="Salvi D."/>
            <person name="Soler L."/>
            <person name="While G.M."/>
            <person name="Uller T."/>
            <person name="Font E."/>
            <person name="Andersson L."/>
            <person name="Carneiro M."/>
        </authorList>
    </citation>
    <scope>NUCLEOTIDE SEQUENCE</scope>
</reference>
<keyword evidence="2" id="KW-0964">Secreted</keyword>